<accession>A0A1I3ITJ3</accession>
<name>A0A1I3ITJ3_9EURY</name>
<protein>
    <submittedName>
        <fullName evidence="1">Uncharacterized protein</fullName>
    </submittedName>
</protein>
<dbReference type="AlphaFoldDB" id="A0A1I3ITJ3"/>
<gene>
    <name evidence="1" type="ORF">SAMN05443661_10177</name>
</gene>
<dbReference type="EMBL" id="FORO01000001">
    <property type="protein sequence ID" value="SFI51177.1"/>
    <property type="molecule type" value="Genomic_DNA"/>
</dbReference>
<proteinExistence type="predicted"/>
<evidence type="ECO:0000313" key="1">
    <source>
        <dbReference type="EMBL" id="SFI51177.1"/>
    </source>
</evidence>
<organism evidence="1 2">
    <name type="scientific">Natronobacterium gregoryi</name>
    <dbReference type="NCBI Taxonomy" id="44930"/>
    <lineage>
        <taxon>Archaea</taxon>
        <taxon>Methanobacteriati</taxon>
        <taxon>Methanobacteriota</taxon>
        <taxon>Stenosarchaea group</taxon>
        <taxon>Halobacteria</taxon>
        <taxon>Halobacteriales</taxon>
        <taxon>Natrialbaceae</taxon>
        <taxon>Natronobacterium</taxon>
    </lineage>
</organism>
<reference evidence="1 2" key="1">
    <citation type="submission" date="2016-10" db="EMBL/GenBank/DDBJ databases">
        <authorList>
            <person name="de Groot N.N."/>
        </authorList>
    </citation>
    <scope>NUCLEOTIDE SEQUENCE [LARGE SCALE GENOMIC DNA]</scope>
    <source>
        <strain evidence="1 2">SP2</strain>
    </source>
</reference>
<sequence>MFGGFIMNLPPKDAPTPIERIDETLEAQEKSVTNMHDEYGYAMVNISEIQEPE</sequence>
<evidence type="ECO:0000313" key="2">
    <source>
        <dbReference type="Proteomes" id="UP000182829"/>
    </source>
</evidence>
<dbReference type="Proteomes" id="UP000182829">
    <property type="component" value="Unassembled WGS sequence"/>
</dbReference>